<accession>A0A7W0CVA9</accession>
<dbReference type="AlphaFoldDB" id="A0A7W0CVA9"/>
<gene>
    <name evidence="1" type="ORF">HNR30_009185</name>
</gene>
<evidence type="ECO:0000313" key="1">
    <source>
        <dbReference type="EMBL" id="MBA2897779.1"/>
    </source>
</evidence>
<dbReference type="EMBL" id="JACDUR010000013">
    <property type="protein sequence ID" value="MBA2897779.1"/>
    <property type="molecule type" value="Genomic_DNA"/>
</dbReference>
<organism evidence="1 2">
    <name type="scientific">Nonomuraea soli</name>
    <dbReference type="NCBI Taxonomy" id="1032476"/>
    <lineage>
        <taxon>Bacteria</taxon>
        <taxon>Bacillati</taxon>
        <taxon>Actinomycetota</taxon>
        <taxon>Actinomycetes</taxon>
        <taxon>Streptosporangiales</taxon>
        <taxon>Streptosporangiaceae</taxon>
        <taxon>Nonomuraea</taxon>
    </lineage>
</organism>
<keyword evidence="2" id="KW-1185">Reference proteome</keyword>
<comment type="caution">
    <text evidence="1">The sequence shown here is derived from an EMBL/GenBank/DDBJ whole genome shotgun (WGS) entry which is preliminary data.</text>
</comment>
<dbReference type="RefSeq" id="WP_181616455.1">
    <property type="nucleotide sequence ID" value="NZ_BAABAM010000015.1"/>
</dbReference>
<sequence length="472" mass="51155">MALNFDHRSAPIRPSQLLALAEAIHGAGPADESVWLEWKSTLALNSKAGCHHIARAIVGFANRMPDVASGYTEGHAYLVVGVEPGNLVGVEPIDVVDLDQGLAPYLGDQPLRWRPTYVSITRGDRTAHVLIVDVEPPRWGDEIFCLCKEYNGVRDGAIFVRGNGSTRPAATSEVKALGLRQKRSVQSIEVDVRVLAGTPVRPVDAGPLAVEGWLAGRRRAALASLQAHERPKASGRRSSLSGAEYQAMKQSLSRAMEQSIGRIMKSEPETRTAAEYRAEVEQYVLECAGSWAEAVLPAAAVHIKPVELELVNLLSANLAAVEVQLYIPGEVEAVVPRQSRALEAGEGFVRLPKAPRPYGPHQRELFGELSHSSPLSPRVSFGLSGHMAPLRPTIDNGGSTTITFSPVHLRAEQRLQLDPIVVIVRTPAPARLVCRWQATSTNMDGRLTGELVLEVSEDVVVLVARSTSSRLR</sequence>
<dbReference type="Proteomes" id="UP000530928">
    <property type="component" value="Unassembled WGS sequence"/>
</dbReference>
<name>A0A7W0CVA9_9ACTN</name>
<reference evidence="1 2" key="1">
    <citation type="submission" date="2020-07" db="EMBL/GenBank/DDBJ databases">
        <title>Genomic Encyclopedia of Type Strains, Phase IV (KMG-IV): sequencing the most valuable type-strain genomes for metagenomic binning, comparative biology and taxonomic classification.</title>
        <authorList>
            <person name="Goeker M."/>
        </authorList>
    </citation>
    <scope>NUCLEOTIDE SEQUENCE [LARGE SCALE GENOMIC DNA]</scope>
    <source>
        <strain evidence="1 2">DSM 45533</strain>
    </source>
</reference>
<protein>
    <submittedName>
        <fullName evidence="1">Uncharacterized protein</fullName>
    </submittedName>
</protein>
<proteinExistence type="predicted"/>
<evidence type="ECO:0000313" key="2">
    <source>
        <dbReference type="Proteomes" id="UP000530928"/>
    </source>
</evidence>